<accession>A0A840CG47</accession>
<gene>
    <name evidence="1" type="ORF">GGR21_000827</name>
</gene>
<protein>
    <submittedName>
        <fullName evidence="1">Uncharacterized protein</fullName>
    </submittedName>
</protein>
<proteinExistence type="predicted"/>
<dbReference type="AlphaFoldDB" id="A0A840CG47"/>
<dbReference type="EMBL" id="JACIEP010000002">
    <property type="protein sequence ID" value="MBB4034940.1"/>
    <property type="molecule type" value="Genomic_DNA"/>
</dbReference>
<comment type="caution">
    <text evidence="1">The sequence shown here is derived from an EMBL/GenBank/DDBJ whole genome shotgun (WGS) entry which is preliminary data.</text>
</comment>
<evidence type="ECO:0000313" key="2">
    <source>
        <dbReference type="Proteomes" id="UP000555103"/>
    </source>
</evidence>
<reference evidence="1 2" key="1">
    <citation type="submission" date="2020-08" db="EMBL/GenBank/DDBJ databases">
        <title>Genomic Encyclopedia of Type Strains, Phase IV (KMG-IV): sequencing the most valuable type-strain genomes for metagenomic binning, comparative biology and taxonomic classification.</title>
        <authorList>
            <person name="Goeker M."/>
        </authorList>
    </citation>
    <scope>NUCLEOTIDE SEQUENCE [LARGE SCALE GENOMIC DNA]</scope>
    <source>
        <strain evidence="1 2">DSM 104969</strain>
    </source>
</reference>
<dbReference type="Proteomes" id="UP000555103">
    <property type="component" value="Unassembled WGS sequence"/>
</dbReference>
<evidence type="ECO:0000313" key="1">
    <source>
        <dbReference type="EMBL" id="MBB4034940.1"/>
    </source>
</evidence>
<name>A0A840CG47_9BACT</name>
<organism evidence="1 2">
    <name type="scientific">Dysgonomonas hofstadii</name>
    <dbReference type="NCBI Taxonomy" id="637886"/>
    <lineage>
        <taxon>Bacteria</taxon>
        <taxon>Pseudomonadati</taxon>
        <taxon>Bacteroidota</taxon>
        <taxon>Bacteroidia</taxon>
        <taxon>Bacteroidales</taxon>
        <taxon>Dysgonomonadaceae</taxon>
        <taxon>Dysgonomonas</taxon>
    </lineage>
</organism>
<sequence>MLIVVKLNRSIILYYAQSKIACVPFAQSRKRNQKRFGGSPSVLPVTDSWAKLKDCPVGRF</sequence>
<keyword evidence="2" id="KW-1185">Reference proteome</keyword>